<evidence type="ECO:0000313" key="2">
    <source>
        <dbReference type="Proteomes" id="UP000234498"/>
    </source>
</evidence>
<accession>A0A2H1KH68</accession>
<protein>
    <submittedName>
        <fullName evidence="1">Uncharacterized protein</fullName>
    </submittedName>
</protein>
<evidence type="ECO:0000313" key="1">
    <source>
        <dbReference type="EMBL" id="SMX98908.1"/>
    </source>
</evidence>
<name>A0A2H1KH68_BRELN</name>
<dbReference type="OrthoDB" id="1007707at2"/>
<dbReference type="Proteomes" id="UP000234498">
    <property type="component" value="Unassembled WGS sequence"/>
</dbReference>
<sequence length="76" mass="8645">MNKQRRKQLTQILDALTETRETLDELHTEEQDAYDNMPEGLQESERGQAISETAGDLENAVNELDSIIDTLTDHTD</sequence>
<reference evidence="1 2" key="1">
    <citation type="submission" date="2017-03" db="EMBL/GenBank/DDBJ databases">
        <authorList>
            <person name="Afonso C.L."/>
            <person name="Miller P.J."/>
            <person name="Scott M.A."/>
            <person name="Spackman E."/>
            <person name="Goraichik I."/>
            <person name="Dimitrov K.M."/>
            <person name="Suarez D.L."/>
            <person name="Swayne D.E."/>
        </authorList>
    </citation>
    <scope>NUCLEOTIDE SEQUENCE [LARGE SCALE GENOMIC DNA]</scope>
    <source>
        <strain evidence="1 2">Mu101</strain>
    </source>
</reference>
<gene>
    <name evidence="1" type="ORF">BLIN101_03334</name>
</gene>
<proteinExistence type="predicted"/>
<dbReference type="EMBL" id="FXZA01000037">
    <property type="protein sequence ID" value="SMX98908.1"/>
    <property type="molecule type" value="Genomic_DNA"/>
</dbReference>
<dbReference type="AlphaFoldDB" id="A0A2H1KH68"/>
<organism evidence="1 2">
    <name type="scientific">Brevibacterium linens</name>
    <dbReference type="NCBI Taxonomy" id="1703"/>
    <lineage>
        <taxon>Bacteria</taxon>
        <taxon>Bacillati</taxon>
        <taxon>Actinomycetota</taxon>
        <taxon>Actinomycetes</taxon>
        <taxon>Micrococcales</taxon>
        <taxon>Brevibacteriaceae</taxon>
        <taxon>Brevibacterium</taxon>
    </lineage>
</organism>
<dbReference type="RefSeq" id="WP_101596775.1">
    <property type="nucleotide sequence ID" value="NZ_FXZA01000037.1"/>
</dbReference>